<evidence type="ECO:0000256" key="2">
    <source>
        <dbReference type="ARBA" id="ARBA00023043"/>
    </source>
</evidence>
<dbReference type="Gene3D" id="1.25.40.20">
    <property type="entry name" value="Ankyrin repeat-containing domain"/>
    <property type="match status" value="2"/>
</dbReference>
<dbReference type="SMART" id="SM00248">
    <property type="entry name" value="ANK"/>
    <property type="match status" value="5"/>
</dbReference>
<dbReference type="PROSITE" id="PS50297">
    <property type="entry name" value="ANK_REP_REGION"/>
    <property type="match status" value="1"/>
</dbReference>
<dbReference type="PANTHER" id="PTHR24198:SF165">
    <property type="entry name" value="ANKYRIN REPEAT-CONTAINING PROTEIN-RELATED"/>
    <property type="match status" value="1"/>
</dbReference>
<evidence type="ECO:0000256" key="1">
    <source>
        <dbReference type="ARBA" id="ARBA00022737"/>
    </source>
</evidence>
<proteinExistence type="predicted"/>
<keyword evidence="1" id="KW-0677">Repeat</keyword>
<evidence type="ECO:0000313" key="4">
    <source>
        <dbReference type="EMBL" id="KAF4471988.1"/>
    </source>
</evidence>
<name>A0A8H4PIP1_9HYPO</name>
<dbReference type="InterPro" id="IPR036770">
    <property type="entry name" value="Ankyrin_rpt-contain_sf"/>
</dbReference>
<dbReference type="InterPro" id="IPR002110">
    <property type="entry name" value="Ankyrin_rpt"/>
</dbReference>
<dbReference type="Proteomes" id="UP000554235">
    <property type="component" value="Unassembled WGS sequence"/>
</dbReference>
<dbReference type="EMBL" id="JAADYS010000139">
    <property type="protein sequence ID" value="KAF4471988.1"/>
    <property type="molecule type" value="Genomic_DNA"/>
</dbReference>
<feature type="repeat" description="ANK" evidence="3">
    <location>
        <begin position="112"/>
        <end position="138"/>
    </location>
</feature>
<evidence type="ECO:0000256" key="3">
    <source>
        <dbReference type="PROSITE-ProRule" id="PRU00023"/>
    </source>
</evidence>
<gene>
    <name evidence="4" type="ORF">FALBO_1093</name>
</gene>
<keyword evidence="5" id="KW-1185">Reference proteome</keyword>
<dbReference type="AlphaFoldDB" id="A0A8H4PIP1"/>
<reference evidence="4 5" key="1">
    <citation type="submission" date="2020-01" db="EMBL/GenBank/DDBJ databases">
        <title>Identification and distribution of gene clusters putatively required for synthesis of sphingolipid metabolism inhibitors in phylogenetically diverse species of the filamentous fungus Fusarium.</title>
        <authorList>
            <person name="Kim H.-S."/>
            <person name="Busman M."/>
            <person name="Brown D.W."/>
            <person name="Divon H."/>
            <person name="Uhlig S."/>
            <person name="Proctor R.H."/>
        </authorList>
    </citation>
    <scope>NUCLEOTIDE SEQUENCE [LARGE SCALE GENOMIC DNA]</scope>
    <source>
        <strain evidence="4 5">NRRL 20459</strain>
    </source>
</reference>
<accession>A0A8H4PIP1</accession>
<evidence type="ECO:0000313" key="5">
    <source>
        <dbReference type="Proteomes" id="UP000554235"/>
    </source>
</evidence>
<comment type="caution">
    <text evidence="4">The sequence shown here is derived from an EMBL/GenBank/DDBJ whole genome shotgun (WGS) entry which is preliminary data.</text>
</comment>
<sequence length="478" mass="54850">MVLEDLLLDYPLMNYAMGEWPHHMKLLDMNATLELFYQQQEFFSNDSQLQDYCDALNRSLDAHQGLRKPSALHLACELGLYYLVKHLLTERRRRLIPRLRIRSLINMAEEKDGFTPLHHASRKGHDHVVSLLLDHGADPVKESINSYMHSGRCNPVSLSIQHGYCRIFHQLVEMKRCGRWLRQEAASNGLNLLHYAARVGSEEICDILIERFNFKVNSIECKYHRRKQTPLAVAICGGHISLARRLIQKHNASTNDHCMLLLAACDGVIRDPGTLRFVVQELQIDINSVDEMGNPVFFNVVNGIQYSSQFELAMEHLASLGYDFDKLNDNGQNILHPFADNERYGLTLHESWQYLELLLRKARLNINAQDCKGNTPLHISILSIQKHFFPWKVQRTVEKMRAFVIQLLDFGADRTIVDREGNTAHDIVLQHLSDNRGQKLARFKIAEKGLVSLGMVLEKYTTVPADATVVTLSRHIFP</sequence>
<dbReference type="Pfam" id="PF12796">
    <property type="entry name" value="Ank_2"/>
    <property type="match status" value="2"/>
</dbReference>
<keyword evidence="2 3" id="KW-0040">ANK repeat</keyword>
<evidence type="ECO:0008006" key="6">
    <source>
        <dbReference type="Google" id="ProtNLM"/>
    </source>
</evidence>
<dbReference type="OrthoDB" id="341259at2759"/>
<dbReference type="PANTHER" id="PTHR24198">
    <property type="entry name" value="ANKYRIN REPEAT AND PROTEIN KINASE DOMAIN-CONTAINING PROTEIN"/>
    <property type="match status" value="1"/>
</dbReference>
<dbReference type="PROSITE" id="PS50088">
    <property type="entry name" value="ANK_REPEAT"/>
    <property type="match status" value="1"/>
</dbReference>
<organism evidence="4 5">
    <name type="scientific">Fusarium albosuccineum</name>
    <dbReference type="NCBI Taxonomy" id="1237068"/>
    <lineage>
        <taxon>Eukaryota</taxon>
        <taxon>Fungi</taxon>
        <taxon>Dikarya</taxon>
        <taxon>Ascomycota</taxon>
        <taxon>Pezizomycotina</taxon>
        <taxon>Sordariomycetes</taxon>
        <taxon>Hypocreomycetidae</taxon>
        <taxon>Hypocreales</taxon>
        <taxon>Nectriaceae</taxon>
        <taxon>Fusarium</taxon>
        <taxon>Fusarium decemcellulare species complex</taxon>
    </lineage>
</organism>
<dbReference type="SUPFAM" id="SSF48403">
    <property type="entry name" value="Ankyrin repeat"/>
    <property type="match status" value="2"/>
</dbReference>
<protein>
    <recommendedName>
        <fullName evidence="6">Ankyrin</fullName>
    </recommendedName>
</protein>